<evidence type="ECO:0000259" key="2">
    <source>
        <dbReference type="Pfam" id="PF13579"/>
    </source>
</evidence>
<evidence type="ECO:0000259" key="1">
    <source>
        <dbReference type="Pfam" id="PF00534"/>
    </source>
</evidence>
<organism evidence="3 4">
    <name type="scientific">Flavobacterium cauense R2A-7</name>
    <dbReference type="NCBI Taxonomy" id="1341154"/>
    <lineage>
        <taxon>Bacteria</taxon>
        <taxon>Pseudomonadati</taxon>
        <taxon>Bacteroidota</taxon>
        <taxon>Flavobacteriia</taxon>
        <taxon>Flavobacteriales</taxon>
        <taxon>Flavobacteriaceae</taxon>
        <taxon>Flavobacterium</taxon>
    </lineage>
</organism>
<dbReference type="Proteomes" id="UP000319848">
    <property type="component" value="Unassembled WGS sequence"/>
</dbReference>
<dbReference type="PANTHER" id="PTHR45947:SF3">
    <property type="entry name" value="SULFOQUINOVOSYL TRANSFERASE SQD2"/>
    <property type="match status" value="1"/>
</dbReference>
<dbReference type="InterPro" id="IPR028098">
    <property type="entry name" value="Glyco_trans_4-like_N"/>
</dbReference>
<dbReference type="InterPro" id="IPR001296">
    <property type="entry name" value="Glyco_trans_1"/>
</dbReference>
<dbReference type="RefSeq" id="WP_023569655.1">
    <property type="nucleotide sequence ID" value="NZ_AVBI01000001.1"/>
</dbReference>
<sequence length="418" mass="47794">MRIILLSSMKNSTITVFTANYYPEDTAIGLYTTQFAKHLVKKGFEVTVVTGFPYYPQWKIKNDYIQLPDFHTEKIDGCTILRYKQYVPKKVNFSGRIRLMLSLLYGTLINYRKIKSSDIVFCIVPFTLSIFPAALLARKTKSKLWVHIQDFEFDLALETGILKNNLFTRPLKKIIFWTESFLLNRADVVSSISYKMLAKINEKSAVKNVAYFPNWVSAENITPQNYLQHRYINPKKFTLLYSGNVGEKQDWDFFEKLCAAVTDSEIEIVIVGDGGYLETLKSRMEKHSFVKFFPLVDYSELSDLLCSANMHFLFQKTDVVDTIMPSKLLGMMASARPSIVTGNKESEVATILEKSNGGKFFSDNSIETVYAEIIRLKNNPDTTKQTGINARNFILDAFSEDIILNKITAKINATITEK</sequence>
<keyword evidence="4" id="KW-1185">Reference proteome</keyword>
<proteinExistence type="predicted"/>
<feature type="domain" description="Glycosyl transferase family 1" evidence="1">
    <location>
        <begin position="232"/>
        <end position="392"/>
    </location>
</feature>
<dbReference type="OrthoDB" id="9811902at2"/>
<accession>V6S5N2</accession>
<reference evidence="3 4" key="1">
    <citation type="journal article" date="2015" name="Stand. Genomic Sci.">
        <title>Genomic Encyclopedia of Bacterial and Archaeal Type Strains, Phase III: the genomes of soil and plant-associated and newly described type strains.</title>
        <authorList>
            <person name="Whitman W.B."/>
            <person name="Woyke T."/>
            <person name="Klenk H.P."/>
            <person name="Zhou Y."/>
            <person name="Lilburn T.G."/>
            <person name="Beck B.J."/>
            <person name="De Vos P."/>
            <person name="Vandamme P."/>
            <person name="Eisen J.A."/>
            <person name="Garrity G."/>
            <person name="Hugenholtz P."/>
            <person name="Kyrpides N.C."/>
        </authorList>
    </citation>
    <scope>NUCLEOTIDE SEQUENCE [LARGE SCALE GENOMIC DNA]</scope>
    <source>
        <strain evidence="3 4">CGMCC 1.7270</strain>
    </source>
</reference>
<dbReference type="Pfam" id="PF13579">
    <property type="entry name" value="Glyco_trans_4_4"/>
    <property type="match status" value="1"/>
</dbReference>
<dbReference type="SUPFAM" id="SSF53756">
    <property type="entry name" value="UDP-Glycosyltransferase/glycogen phosphorylase"/>
    <property type="match status" value="1"/>
</dbReference>
<dbReference type="STRING" id="1341154.FCR2A7T_04750"/>
<dbReference type="NCBIfam" id="NF007640">
    <property type="entry name" value="PRK10307.1"/>
    <property type="match status" value="1"/>
</dbReference>
<dbReference type="Pfam" id="PF00534">
    <property type="entry name" value="Glycos_transf_1"/>
    <property type="match status" value="1"/>
</dbReference>
<evidence type="ECO:0000313" key="3">
    <source>
        <dbReference type="EMBL" id="TWI13224.1"/>
    </source>
</evidence>
<dbReference type="InterPro" id="IPR050194">
    <property type="entry name" value="Glycosyltransferase_grp1"/>
</dbReference>
<keyword evidence="3" id="KW-0808">Transferase</keyword>
<dbReference type="CDD" id="cd03794">
    <property type="entry name" value="GT4_WbuB-like"/>
    <property type="match status" value="1"/>
</dbReference>
<dbReference type="Gene3D" id="3.40.50.2000">
    <property type="entry name" value="Glycogen Phosphorylase B"/>
    <property type="match status" value="2"/>
</dbReference>
<comment type="caution">
    <text evidence="3">The sequence shown here is derived from an EMBL/GenBank/DDBJ whole genome shotgun (WGS) entry which is preliminary data.</text>
</comment>
<dbReference type="GO" id="GO:0016758">
    <property type="term" value="F:hexosyltransferase activity"/>
    <property type="evidence" value="ECO:0007669"/>
    <property type="project" value="TreeGrafter"/>
</dbReference>
<evidence type="ECO:0000313" key="4">
    <source>
        <dbReference type="Proteomes" id="UP000319848"/>
    </source>
</evidence>
<feature type="domain" description="Glycosyltransferase subfamily 4-like N-terminal" evidence="2">
    <location>
        <begin position="28"/>
        <end position="215"/>
    </location>
</feature>
<dbReference type="EMBL" id="VLKQ01000004">
    <property type="protein sequence ID" value="TWI13224.1"/>
    <property type="molecule type" value="Genomic_DNA"/>
</dbReference>
<dbReference type="PANTHER" id="PTHR45947">
    <property type="entry name" value="SULFOQUINOVOSYL TRANSFERASE SQD2"/>
    <property type="match status" value="1"/>
</dbReference>
<protein>
    <submittedName>
        <fullName evidence="3">Colanic acid biosynthesis glycosyl transferase WcaI</fullName>
    </submittedName>
</protein>
<name>V6S5N2_9FLAO</name>
<gene>
    <name evidence="3" type="ORF">IP98_01206</name>
</gene>
<dbReference type="AlphaFoldDB" id="V6S5N2"/>